<evidence type="ECO:0000256" key="2">
    <source>
        <dbReference type="ARBA" id="ARBA00009983"/>
    </source>
</evidence>
<dbReference type="InterPro" id="IPR017850">
    <property type="entry name" value="Alkaline_phosphatase_core_sf"/>
</dbReference>
<keyword evidence="9" id="KW-0479">Metal-binding</keyword>
<dbReference type="GO" id="GO:0046872">
    <property type="term" value="F:metal ion binding"/>
    <property type="evidence" value="ECO:0007669"/>
    <property type="project" value="UniProtKB-KW"/>
</dbReference>
<gene>
    <name evidence="13" type="ORF">BleG1_3235</name>
</gene>
<feature type="transmembrane region" description="Helical" evidence="11">
    <location>
        <begin position="12"/>
        <end position="32"/>
    </location>
</feature>
<dbReference type="HOGENOM" id="CLU_021310_0_0_9"/>
<accession>A0A060M028</accession>
<dbReference type="Gene3D" id="3.30.1120.170">
    <property type="match status" value="1"/>
</dbReference>
<proteinExistence type="inferred from homology"/>
<dbReference type="PIRSF" id="PIRSF005091">
    <property type="entry name" value="Mmb_sulf_HI1246"/>
    <property type="match status" value="1"/>
</dbReference>
<feature type="binding site" evidence="9">
    <location>
        <position position="410"/>
    </location>
    <ligand>
        <name>substrate</name>
    </ligand>
</feature>
<evidence type="ECO:0000256" key="9">
    <source>
        <dbReference type="PIRSR" id="PIRSR005091-2"/>
    </source>
</evidence>
<keyword evidence="14" id="KW-1185">Reference proteome</keyword>
<evidence type="ECO:0000256" key="7">
    <source>
        <dbReference type="PIRNR" id="PIRNR005091"/>
    </source>
</evidence>
<feature type="binding site" evidence="10">
    <location>
        <position position="253"/>
    </location>
    <ligand>
        <name>Mn(2+)</name>
        <dbReference type="ChEBI" id="CHEBI:29035"/>
    </ligand>
</feature>
<dbReference type="CDD" id="cd16015">
    <property type="entry name" value="LTA_synthase"/>
    <property type="match status" value="1"/>
</dbReference>
<dbReference type="EMBL" id="CP003923">
    <property type="protein sequence ID" value="AIC95782.1"/>
    <property type="molecule type" value="Genomic_DNA"/>
</dbReference>
<evidence type="ECO:0000256" key="10">
    <source>
        <dbReference type="PIRSR" id="PIRSR005091-3"/>
    </source>
</evidence>
<dbReference type="SUPFAM" id="SSF53649">
    <property type="entry name" value="Alkaline phosphatase-like"/>
    <property type="match status" value="1"/>
</dbReference>
<dbReference type="GO" id="GO:0005886">
    <property type="term" value="C:plasma membrane"/>
    <property type="evidence" value="ECO:0007669"/>
    <property type="project" value="UniProtKB-SubCell"/>
</dbReference>
<evidence type="ECO:0000259" key="12">
    <source>
        <dbReference type="Pfam" id="PF00884"/>
    </source>
</evidence>
<dbReference type="KEGG" id="ble:BleG1_3235"/>
<comment type="subcellular location">
    <subcellularLocation>
        <location evidence="1">Cell membrane</location>
        <topology evidence="1">Multi-pass membrane protein</topology>
    </subcellularLocation>
</comment>
<dbReference type="PANTHER" id="PTHR47371">
    <property type="entry name" value="LIPOTEICHOIC ACID SYNTHASE"/>
    <property type="match status" value="1"/>
</dbReference>
<dbReference type="InterPro" id="IPR000917">
    <property type="entry name" value="Sulfatase_N"/>
</dbReference>
<dbReference type="OrthoDB" id="5901192at2"/>
<feature type="binding site" evidence="10">
    <location>
        <position position="469"/>
    </location>
    <ligand>
        <name>Mn(2+)</name>
        <dbReference type="ChEBI" id="CHEBI:29035"/>
    </ligand>
</feature>
<evidence type="ECO:0000256" key="3">
    <source>
        <dbReference type="ARBA" id="ARBA00022475"/>
    </source>
</evidence>
<evidence type="ECO:0000256" key="8">
    <source>
        <dbReference type="PIRSR" id="PIRSR005091-1"/>
    </source>
</evidence>
<protein>
    <submittedName>
        <fullName evidence="13">Sulfatase</fullName>
    </submittedName>
</protein>
<keyword evidence="6 7" id="KW-0472">Membrane</keyword>
<evidence type="ECO:0000256" key="4">
    <source>
        <dbReference type="ARBA" id="ARBA00022692"/>
    </source>
</evidence>
<dbReference type="eggNOG" id="COG1368">
    <property type="taxonomic scope" value="Bacteria"/>
</dbReference>
<keyword evidence="9" id="KW-0464">Manganese</keyword>
<evidence type="ECO:0000256" key="5">
    <source>
        <dbReference type="ARBA" id="ARBA00022989"/>
    </source>
</evidence>
<feature type="transmembrane region" description="Helical" evidence="11">
    <location>
        <begin position="122"/>
        <end position="139"/>
    </location>
</feature>
<feature type="active site" evidence="8">
    <location>
        <position position="295"/>
    </location>
</feature>
<keyword evidence="3 7" id="KW-1003">Cell membrane</keyword>
<evidence type="ECO:0000256" key="1">
    <source>
        <dbReference type="ARBA" id="ARBA00004651"/>
    </source>
</evidence>
<dbReference type="STRING" id="1246626.BleG1_3235"/>
<evidence type="ECO:0000256" key="6">
    <source>
        <dbReference type="ARBA" id="ARBA00023136"/>
    </source>
</evidence>
<dbReference type="InterPro" id="IPR012160">
    <property type="entry name" value="LtaS-like"/>
</dbReference>
<dbReference type="Pfam" id="PF00884">
    <property type="entry name" value="Sulfatase"/>
    <property type="match status" value="1"/>
</dbReference>
<organism evidence="13 14">
    <name type="scientific">Shouchella lehensis G1</name>
    <dbReference type="NCBI Taxonomy" id="1246626"/>
    <lineage>
        <taxon>Bacteria</taxon>
        <taxon>Bacillati</taxon>
        <taxon>Bacillota</taxon>
        <taxon>Bacilli</taxon>
        <taxon>Bacillales</taxon>
        <taxon>Bacillaceae</taxon>
        <taxon>Shouchella</taxon>
    </lineage>
</organism>
<reference evidence="13 14" key="1">
    <citation type="journal article" date="2014" name="Gene">
        <title>A comparative genomic analysis of the alkalitolerant soil bacterium Bacillus lehensis G1.</title>
        <authorList>
            <person name="Noor Y.M."/>
            <person name="Samsulrizal N.H."/>
            <person name="Jema'on N.A."/>
            <person name="Low K.O."/>
            <person name="Ramli A.N."/>
            <person name="Alias N.I."/>
            <person name="Damis S.I."/>
            <person name="Fuzi S.F."/>
            <person name="Isa M.N."/>
            <person name="Murad A.M."/>
            <person name="Raih M.F."/>
            <person name="Bakar F.D."/>
            <person name="Najimudin N."/>
            <person name="Mahadi N.M."/>
            <person name="Illias R.M."/>
        </authorList>
    </citation>
    <scope>NUCLEOTIDE SEQUENCE [LARGE SCALE GENOMIC DNA]</scope>
    <source>
        <strain evidence="13 14">G1</strain>
    </source>
</reference>
<feature type="transmembrane region" description="Helical" evidence="11">
    <location>
        <begin position="44"/>
        <end position="64"/>
    </location>
</feature>
<dbReference type="PATRIC" id="fig|1246626.3.peg.3210"/>
<comment type="similarity">
    <text evidence="2 7">Belongs to the LTA synthase family.</text>
</comment>
<evidence type="ECO:0000256" key="11">
    <source>
        <dbReference type="SAM" id="Phobius"/>
    </source>
</evidence>
<dbReference type="Proteomes" id="UP000027142">
    <property type="component" value="Chromosome"/>
</dbReference>
<dbReference type="Gene3D" id="3.40.720.10">
    <property type="entry name" value="Alkaline Phosphatase, subunit A"/>
    <property type="match status" value="1"/>
</dbReference>
<feature type="domain" description="Sulfatase N-terminal" evidence="12">
    <location>
        <begin position="245"/>
        <end position="534"/>
    </location>
</feature>
<feature type="binding site" evidence="10">
    <location>
        <position position="470"/>
    </location>
    <ligand>
        <name>Mn(2+)</name>
        <dbReference type="ChEBI" id="CHEBI:29035"/>
    </ligand>
</feature>
<evidence type="ECO:0000313" key="14">
    <source>
        <dbReference type="Proteomes" id="UP000027142"/>
    </source>
</evidence>
<name>A0A060M028_9BACI</name>
<keyword evidence="5 11" id="KW-1133">Transmembrane helix</keyword>
<dbReference type="RefSeq" id="WP_038483078.1">
    <property type="nucleotide sequence ID" value="NZ_CP003923.1"/>
</dbReference>
<dbReference type="PANTHER" id="PTHR47371:SF1">
    <property type="entry name" value="LIPOTEICHOIC ACID SYNTHASE-LIKE YQGS"/>
    <property type="match status" value="1"/>
</dbReference>
<sequence>MTKIKAGFRRLKFFWLAVVLLSLTTYILYKISFTIPTENMMQEFLLFINPISSSILLLAIALLFKNRARNIMIVVLSFIGSFILYGNLMFYRFYSDFLTLPVLFQTNNMQDLSSSVFELMNIWDLFIFSNVFILAYFVFRQKVPVVGRLKREPILLFSLSILLFLGNLTLAQTERPQLLTRSFDRDMLVKNIGVFNFHLYDVFLQSQSRAQRVLADSSDIVEVQNYVQANHKEPDADMFGTAEGKNVFMISLESLQSFVIDNDLNGEEITPFLNELKENSYYFENFYHQTEQGKTSDSEFIVANSMFGRSSGAVFFTHAQNEYNATPNILGENGYYTSVMHANNRSFWNRDIVYDSLGYDKFYDVEYYDVTEENSIGWGLKDREFFEQSIEHLQEQPNPFYTTFITLTNHFPFELEEEDKMIAEGEFRSGTLNRYFPTVRYMDYAVEQFFNDIKEAGLYEDSIFILYGDHYGISTNHNGSMAEYLGKEEITPFDTIQLQRVPLFIHIPGHEGETIDTVGGQIDIQPTLMHLLGMNTKEDIQFGSDLFAPERDSFAVLRNGSFITDDVVWTNNTCYNKETGEPIEDEEGVDACGEYAERATSDLEYSDKVIYGDLLRFFEPNNENLTDDENSQNENEEDE</sequence>
<evidence type="ECO:0000313" key="13">
    <source>
        <dbReference type="EMBL" id="AIC95782.1"/>
    </source>
</evidence>
<feature type="transmembrane region" description="Helical" evidence="11">
    <location>
        <begin position="154"/>
        <end position="171"/>
    </location>
</feature>
<feature type="binding site" evidence="10">
    <location>
        <position position="295"/>
    </location>
    <ligand>
        <name>Mn(2+)</name>
        <dbReference type="ChEBI" id="CHEBI:29035"/>
    </ligand>
</feature>
<keyword evidence="4 11" id="KW-0812">Transmembrane</keyword>
<dbReference type="AlphaFoldDB" id="A0A060M028"/>
<dbReference type="InterPro" id="IPR050448">
    <property type="entry name" value="OpgB/LTA_synthase_biosynth"/>
</dbReference>
<feature type="transmembrane region" description="Helical" evidence="11">
    <location>
        <begin position="71"/>
        <end position="94"/>
    </location>
</feature>